<reference evidence="2" key="1">
    <citation type="submission" date="2020-02" db="EMBL/GenBank/DDBJ databases">
        <authorList>
            <person name="Meier V. D."/>
        </authorList>
    </citation>
    <scope>NUCLEOTIDE SEQUENCE</scope>
    <source>
        <strain evidence="2">AVDCRST_MAG50</strain>
    </source>
</reference>
<name>A0A6J4IQ66_9ACTN</name>
<feature type="non-terminal residue" evidence="2">
    <location>
        <position position="1"/>
    </location>
</feature>
<feature type="compositionally biased region" description="Pro residues" evidence="1">
    <location>
        <begin position="1"/>
        <end position="15"/>
    </location>
</feature>
<evidence type="ECO:0000313" key="2">
    <source>
        <dbReference type="EMBL" id="CAA9258883.1"/>
    </source>
</evidence>
<accession>A0A6J4IQ66</accession>
<feature type="non-terminal residue" evidence="2">
    <location>
        <position position="65"/>
    </location>
</feature>
<dbReference type="AlphaFoldDB" id="A0A6J4IQ66"/>
<feature type="region of interest" description="Disordered" evidence="1">
    <location>
        <begin position="1"/>
        <end position="65"/>
    </location>
</feature>
<gene>
    <name evidence="2" type="ORF">AVDCRST_MAG50-2889</name>
</gene>
<sequence length="65" mass="6816">PRSWPPPRPPPPPGSAVPRAREAGPRHVPAVHRAAGLPPERLAAARGGGRRRPARRAARSALSAL</sequence>
<feature type="compositionally biased region" description="Basic residues" evidence="1">
    <location>
        <begin position="48"/>
        <end position="58"/>
    </location>
</feature>
<proteinExistence type="predicted"/>
<protein>
    <submittedName>
        <fullName evidence="2">Uncharacterized protein</fullName>
    </submittedName>
</protein>
<dbReference type="EMBL" id="CADCTF010000127">
    <property type="protein sequence ID" value="CAA9258883.1"/>
    <property type="molecule type" value="Genomic_DNA"/>
</dbReference>
<organism evidence="2">
    <name type="scientific">uncultured Acidimicrobiales bacterium</name>
    <dbReference type="NCBI Taxonomy" id="310071"/>
    <lineage>
        <taxon>Bacteria</taxon>
        <taxon>Bacillati</taxon>
        <taxon>Actinomycetota</taxon>
        <taxon>Acidimicrobiia</taxon>
        <taxon>Acidimicrobiales</taxon>
        <taxon>environmental samples</taxon>
    </lineage>
</organism>
<evidence type="ECO:0000256" key="1">
    <source>
        <dbReference type="SAM" id="MobiDB-lite"/>
    </source>
</evidence>